<reference evidence="2" key="1">
    <citation type="submission" date="2023-03" db="EMBL/GenBank/DDBJ databases">
        <title>Massive genome expansion in bonnet fungi (Mycena s.s.) driven by repeated elements and novel gene families across ecological guilds.</title>
        <authorList>
            <consortium name="Lawrence Berkeley National Laboratory"/>
            <person name="Harder C.B."/>
            <person name="Miyauchi S."/>
            <person name="Viragh M."/>
            <person name="Kuo A."/>
            <person name="Thoen E."/>
            <person name="Andreopoulos B."/>
            <person name="Lu D."/>
            <person name="Skrede I."/>
            <person name="Drula E."/>
            <person name="Henrissat B."/>
            <person name="Morin E."/>
            <person name="Kohler A."/>
            <person name="Barry K."/>
            <person name="LaButti K."/>
            <person name="Morin E."/>
            <person name="Salamov A."/>
            <person name="Lipzen A."/>
            <person name="Mereny Z."/>
            <person name="Hegedus B."/>
            <person name="Baldrian P."/>
            <person name="Stursova M."/>
            <person name="Weitz H."/>
            <person name="Taylor A."/>
            <person name="Grigoriev I.V."/>
            <person name="Nagy L.G."/>
            <person name="Martin F."/>
            <person name="Kauserud H."/>
        </authorList>
    </citation>
    <scope>NUCLEOTIDE SEQUENCE</scope>
    <source>
        <strain evidence="2">CBHHK067</strain>
    </source>
</reference>
<feature type="compositionally biased region" description="Basic residues" evidence="1">
    <location>
        <begin position="107"/>
        <end position="117"/>
    </location>
</feature>
<gene>
    <name evidence="2" type="ORF">B0H17DRAFT_1148129</name>
</gene>
<feature type="compositionally biased region" description="Basic and acidic residues" evidence="1">
    <location>
        <begin position="118"/>
        <end position="128"/>
    </location>
</feature>
<name>A0AAD7CDX4_MYCRO</name>
<protein>
    <submittedName>
        <fullName evidence="2">Uncharacterized protein</fullName>
    </submittedName>
</protein>
<sequence length="128" mass="14171">MIPGGEHALRDIDVNLPTSHKHARKESSDDDSDNDEDALTIVDVLRELNKKYPALDYLQYSPALENKGIVYASSALAFDHAYDKDNVGMADGAIGAFIKKAGKMIRASKKRNGKKRARTDVPENKKEN</sequence>
<accession>A0AAD7CDX4</accession>
<comment type="caution">
    <text evidence="2">The sequence shown here is derived from an EMBL/GenBank/DDBJ whole genome shotgun (WGS) entry which is preliminary data.</text>
</comment>
<keyword evidence="3" id="KW-1185">Reference proteome</keyword>
<feature type="region of interest" description="Disordered" evidence="1">
    <location>
        <begin position="107"/>
        <end position="128"/>
    </location>
</feature>
<dbReference type="EMBL" id="JARKIE010000384">
    <property type="protein sequence ID" value="KAJ7646216.1"/>
    <property type="molecule type" value="Genomic_DNA"/>
</dbReference>
<organism evidence="2 3">
    <name type="scientific">Mycena rosella</name>
    <name type="common">Pink bonnet</name>
    <name type="synonym">Agaricus rosellus</name>
    <dbReference type="NCBI Taxonomy" id="1033263"/>
    <lineage>
        <taxon>Eukaryota</taxon>
        <taxon>Fungi</taxon>
        <taxon>Dikarya</taxon>
        <taxon>Basidiomycota</taxon>
        <taxon>Agaricomycotina</taxon>
        <taxon>Agaricomycetes</taxon>
        <taxon>Agaricomycetidae</taxon>
        <taxon>Agaricales</taxon>
        <taxon>Marasmiineae</taxon>
        <taxon>Mycenaceae</taxon>
        <taxon>Mycena</taxon>
    </lineage>
</organism>
<proteinExistence type="predicted"/>
<dbReference type="AlphaFoldDB" id="A0AAD7CDX4"/>
<evidence type="ECO:0000256" key="1">
    <source>
        <dbReference type="SAM" id="MobiDB-lite"/>
    </source>
</evidence>
<evidence type="ECO:0000313" key="2">
    <source>
        <dbReference type="EMBL" id="KAJ7646216.1"/>
    </source>
</evidence>
<dbReference type="Proteomes" id="UP001221757">
    <property type="component" value="Unassembled WGS sequence"/>
</dbReference>
<evidence type="ECO:0000313" key="3">
    <source>
        <dbReference type="Proteomes" id="UP001221757"/>
    </source>
</evidence>
<feature type="region of interest" description="Disordered" evidence="1">
    <location>
        <begin position="1"/>
        <end position="36"/>
    </location>
</feature>